<dbReference type="EMBL" id="FMCS01000002">
    <property type="protein sequence ID" value="SCE83428.1"/>
    <property type="molecule type" value="Genomic_DNA"/>
</dbReference>
<sequence length="126" mass="13819">MRTTGDRDEAWYDEDAGPVARPYTVTRGRLTSKHGQLDLISLVVTRRAVPPSARLFPEQARIVERCRRPLSVAEVAADLELPLGTVRVLLGDLLEAGLIETHEPPSLSGAPSRELLEALLDGLRTL</sequence>
<gene>
    <name evidence="1" type="ORF">GA0070214_102384</name>
</gene>
<accession>A0A1C4VHJ2</accession>
<reference evidence="2" key="1">
    <citation type="submission" date="2016-06" db="EMBL/GenBank/DDBJ databases">
        <authorList>
            <person name="Varghese N."/>
            <person name="Submissions Spin"/>
        </authorList>
    </citation>
    <scope>NUCLEOTIDE SEQUENCE [LARGE SCALE GENOMIC DNA]</scope>
    <source>
        <strain evidence="2">DSM 45246</strain>
    </source>
</reference>
<dbReference type="PANTHER" id="PTHR36221:SF1">
    <property type="entry name" value="DUF742 DOMAIN-CONTAINING PROTEIN"/>
    <property type="match status" value="1"/>
</dbReference>
<dbReference type="Pfam" id="PF05331">
    <property type="entry name" value="DUF742"/>
    <property type="match status" value="1"/>
</dbReference>
<dbReference type="RefSeq" id="WP_091260748.1">
    <property type="nucleotide sequence ID" value="NZ_FMCS01000002.1"/>
</dbReference>
<dbReference type="Proteomes" id="UP000199629">
    <property type="component" value="Unassembled WGS sequence"/>
</dbReference>
<dbReference type="InterPro" id="IPR007995">
    <property type="entry name" value="DUF742"/>
</dbReference>
<dbReference type="InterPro" id="IPR036388">
    <property type="entry name" value="WH-like_DNA-bd_sf"/>
</dbReference>
<protein>
    <recommendedName>
        <fullName evidence="3">DUF742 domain-containing protein</fullName>
    </recommendedName>
</protein>
<dbReference type="AlphaFoldDB" id="A0A1C4VHJ2"/>
<evidence type="ECO:0008006" key="3">
    <source>
        <dbReference type="Google" id="ProtNLM"/>
    </source>
</evidence>
<dbReference type="Gene3D" id="1.10.10.10">
    <property type="entry name" value="Winged helix-like DNA-binding domain superfamily/Winged helix DNA-binding domain"/>
    <property type="match status" value="1"/>
</dbReference>
<dbReference type="PANTHER" id="PTHR36221">
    <property type="entry name" value="DUF742 DOMAIN-CONTAINING PROTEIN"/>
    <property type="match status" value="1"/>
</dbReference>
<organism evidence="1 2">
    <name type="scientific">Micromonospora chaiyaphumensis</name>
    <dbReference type="NCBI Taxonomy" id="307119"/>
    <lineage>
        <taxon>Bacteria</taxon>
        <taxon>Bacillati</taxon>
        <taxon>Actinomycetota</taxon>
        <taxon>Actinomycetes</taxon>
        <taxon>Micromonosporales</taxon>
        <taxon>Micromonosporaceae</taxon>
        <taxon>Micromonospora</taxon>
    </lineage>
</organism>
<evidence type="ECO:0000313" key="2">
    <source>
        <dbReference type="Proteomes" id="UP000199629"/>
    </source>
</evidence>
<name>A0A1C4VHJ2_9ACTN</name>
<keyword evidence="2" id="KW-1185">Reference proteome</keyword>
<proteinExistence type="predicted"/>
<evidence type="ECO:0000313" key="1">
    <source>
        <dbReference type="EMBL" id="SCE83428.1"/>
    </source>
</evidence>